<feature type="compositionally biased region" description="Basic and acidic residues" evidence="3">
    <location>
        <begin position="374"/>
        <end position="384"/>
    </location>
</feature>
<keyword evidence="4" id="KW-1133">Transmembrane helix</keyword>
<evidence type="ECO:0000256" key="4">
    <source>
        <dbReference type="SAM" id="Phobius"/>
    </source>
</evidence>
<protein>
    <submittedName>
        <fullName evidence="6">DUF676-domain-containing protein</fullName>
    </submittedName>
</protein>
<feature type="transmembrane region" description="Helical" evidence="4">
    <location>
        <begin position="272"/>
        <end position="292"/>
    </location>
</feature>
<dbReference type="Proteomes" id="UP000277580">
    <property type="component" value="Unassembled WGS sequence"/>
</dbReference>
<dbReference type="PANTHER" id="PTHR12482:SF65">
    <property type="entry name" value="ESTERASE, PUTATIVE (AFU_ORTHOLOGUE AFUA_3G12320)-RELATED"/>
    <property type="match status" value="1"/>
</dbReference>
<dbReference type="InterPro" id="IPR029058">
    <property type="entry name" value="AB_hydrolase_fold"/>
</dbReference>
<feature type="domain" description="DUF676" evidence="5">
    <location>
        <begin position="8"/>
        <end position="209"/>
    </location>
</feature>
<dbReference type="EMBL" id="ML119130">
    <property type="protein sequence ID" value="RPB12155.1"/>
    <property type="molecule type" value="Genomic_DNA"/>
</dbReference>
<keyword evidence="2" id="KW-0442">Lipid degradation</keyword>
<dbReference type="OrthoDB" id="273452at2759"/>
<dbReference type="Pfam" id="PF05057">
    <property type="entry name" value="DUF676"/>
    <property type="match status" value="1"/>
</dbReference>
<gene>
    <name evidence="6" type="ORF">P167DRAFT_574531</name>
</gene>
<dbReference type="Gene3D" id="3.40.50.1820">
    <property type="entry name" value="alpha/beta hydrolase"/>
    <property type="match status" value="1"/>
</dbReference>
<feature type="compositionally biased region" description="Basic and acidic residues" evidence="3">
    <location>
        <begin position="415"/>
        <end position="437"/>
    </location>
</feature>
<dbReference type="GO" id="GO:0005811">
    <property type="term" value="C:lipid droplet"/>
    <property type="evidence" value="ECO:0007669"/>
    <property type="project" value="TreeGrafter"/>
</dbReference>
<dbReference type="AlphaFoldDB" id="A0A3N4L2F8"/>
<feature type="compositionally biased region" description="Polar residues" evidence="3">
    <location>
        <begin position="348"/>
        <end position="373"/>
    </location>
</feature>
<evidence type="ECO:0000313" key="6">
    <source>
        <dbReference type="EMBL" id="RPB12155.1"/>
    </source>
</evidence>
<dbReference type="GO" id="GO:0016042">
    <property type="term" value="P:lipid catabolic process"/>
    <property type="evidence" value="ECO:0007669"/>
    <property type="project" value="UniProtKB-KW"/>
</dbReference>
<evidence type="ECO:0000256" key="2">
    <source>
        <dbReference type="ARBA" id="ARBA00022963"/>
    </source>
</evidence>
<reference evidence="6 7" key="1">
    <citation type="journal article" date="2018" name="Nat. Ecol. Evol.">
        <title>Pezizomycetes genomes reveal the molecular basis of ectomycorrhizal truffle lifestyle.</title>
        <authorList>
            <person name="Murat C."/>
            <person name="Payen T."/>
            <person name="Noel B."/>
            <person name="Kuo A."/>
            <person name="Morin E."/>
            <person name="Chen J."/>
            <person name="Kohler A."/>
            <person name="Krizsan K."/>
            <person name="Balestrini R."/>
            <person name="Da Silva C."/>
            <person name="Montanini B."/>
            <person name="Hainaut M."/>
            <person name="Levati E."/>
            <person name="Barry K.W."/>
            <person name="Belfiori B."/>
            <person name="Cichocki N."/>
            <person name="Clum A."/>
            <person name="Dockter R.B."/>
            <person name="Fauchery L."/>
            <person name="Guy J."/>
            <person name="Iotti M."/>
            <person name="Le Tacon F."/>
            <person name="Lindquist E.A."/>
            <person name="Lipzen A."/>
            <person name="Malagnac F."/>
            <person name="Mello A."/>
            <person name="Molinier V."/>
            <person name="Miyauchi S."/>
            <person name="Poulain J."/>
            <person name="Riccioni C."/>
            <person name="Rubini A."/>
            <person name="Sitrit Y."/>
            <person name="Splivallo R."/>
            <person name="Traeger S."/>
            <person name="Wang M."/>
            <person name="Zifcakova L."/>
            <person name="Wipf D."/>
            <person name="Zambonelli A."/>
            <person name="Paolocci F."/>
            <person name="Nowrousian M."/>
            <person name="Ottonello S."/>
            <person name="Baldrian P."/>
            <person name="Spatafora J.W."/>
            <person name="Henrissat B."/>
            <person name="Nagy L.G."/>
            <person name="Aury J.M."/>
            <person name="Wincker P."/>
            <person name="Grigoriev I.V."/>
            <person name="Bonfante P."/>
            <person name="Martin F.M."/>
        </authorList>
    </citation>
    <scope>NUCLEOTIDE SEQUENCE [LARGE SCALE GENOMIC DNA]</scope>
    <source>
        <strain evidence="6 7">CCBAS932</strain>
    </source>
</reference>
<dbReference type="InterPro" id="IPR044294">
    <property type="entry name" value="Lipase-like"/>
</dbReference>
<evidence type="ECO:0000313" key="7">
    <source>
        <dbReference type="Proteomes" id="UP000277580"/>
    </source>
</evidence>
<comment type="similarity">
    <text evidence="1">Belongs to the putative lipase ROG1 family.</text>
</comment>
<evidence type="ECO:0000256" key="1">
    <source>
        <dbReference type="ARBA" id="ARBA00007920"/>
    </source>
</evidence>
<keyword evidence="2" id="KW-0443">Lipid metabolism</keyword>
<accession>A0A3N4L2F8</accession>
<keyword evidence="7" id="KW-1185">Reference proteome</keyword>
<dbReference type="GO" id="GO:0047372">
    <property type="term" value="F:monoacylglycerol lipase activity"/>
    <property type="evidence" value="ECO:0007669"/>
    <property type="project" value="TreeGrafter"/>
</dbReference>
<evidence type="ECO:0000259" key="5">
    <source>
        <dbReference type="Pfam" id="PF05057"/>
    </source>
</evidence>
<proteinExistence type="inferred from homology"/>
<organism evidence="6 7">
    <name type="scientific">Morchella conica CCBAS932</name>
    <dbReference type="NCBI Taxonomy" id="1392247"/>
    <lineage>
        <taxon>Eukaryota</taxon>
        <taxon>Fungi</taxon>
        <taxon>Dikarya</taxon>
        <taxon>Ascomycota</taxon>
        <taxon>Pezizomycotina</taxon>
        <taxon>Pezizomycetes</taxon>
        <taxon>Pezizales</taxon>
        <taxon>Morchellaceae</taxon>
        <taxon>Morchella</taxon>
    </lineage>
</organism>
<feature type="region of interest" description="Disordered" evidence="3">
    <location>
        <begin position="339"/>
        <end position="439"/>
    </location>
</feature>
<keyword evidence="4" id="KW-0812">Transmembrane</keyword>
<evidence type="ECO:0000256" key="3">
    <source>
        <dbReference type="SAM" id="MobiDB-lite"/>
    </source>
</evidence>
<dbReference type="InParanoid" id="A0A3N4L2F8"/>
<keyword evidence="4" id="KW-0472">Membrane</keyword>
<dbReference type="FunCoup" id="A0A3N4L2F8">
    <property type="interactions" value="131"/>
</dbReference>
<sequence>MESPVSNDKGDHLCVLVHGLWGNPSHLKYLASALRARYDESILQILVVKRNAGTFTYDGIETGGERVTREIEDALEEYARNGIEIRKMSVVGYSLGGLVARYAVGLLYSKGYFEKIQPMNFCTFATPHLGVRTPLLGWHNHIWNVLGARTLSASGRQLFMIDNFRNTNRPLLSVLSDKDSVFYKGLSLFSNRVLYANAVNDRSACYYTTFISRIDPYASISSLSINYIPGYSPIVIDPNNPFSPSTKEDEKLPVSHRITKTTTGAVRRLPMVLIYSLVIPIGVIVFLLNSVIQNFSSKRRIRLHSSDESLDYHRLPLLVEEMQEAAEGIIEDIHHEMSPQHLPAGSEESVNISPTSTTSEMSRSGWTLAGSSSDFRDGGRKSQVDSDPALEDVQTISARDKNELDNENNPATASVEERTRGYEDDQAVHETEQHLPKEQSQMSFPTLALASHQFDIISSLDTMGIKKFAVYIHNDRHSHAAIIVRRPWSKRWEEGKVVVGHWLNEAFIT</sequence>
<dbReference type="GO" id="GO:0004622">
    <property type="term" value="F:phosphatidylcholine lysophospholipase activity"/>
    <property type="evidence" value="ECO:0007669"/>
    <property type="project" value="TreeGrafter"/>
</dbReference>
<dbReference type="InterPro" id="IPR007751">
    <property type="entry name" value="DUF676_lipase-like"/>
</dbReference>
<dbReference type="SUPFAM" id="SSF53474">
    <property type="entry name" value="alpha/beta-Hydrolases"/>
    <property type="match status" value="1"/>
</dbReference>
<dbReference type="PANTHER" id="PTHR12482">
    <property type="entry name" value="LIPASE ROG1-RELATED-RELATED"/>
    <property type="match status" value="1"/>
</dbReference>
<name>A0A3N4L2F8_9PEZI</name>